<organism evidence="2 3">
    <name type="scientific">Somion occarium</name>
    <dbReference type="NCBI Taxonomy" id="3059160"/>
    <lineage>
        <taxon>Eukaryota</taxon>
        <taxon>Fungi</taxon>
        <taxon>Dikarya</taxon>
        <taxon>Basidiomycota</taxon>
        <taxon>Agaricomycotina</taxon>
        <taxon>Agaricomycetes</taxon>
        <taxon>Polyporales</taxon>
        <taxon>Cerrenaceae</taxon>
        <taxon>Somion</taxon>
    </lineage>
</organism>
<dbReference type="Proteomes" id="UP001497453">
    <property type="component" value="Chromosome 2"/>
</dbReference>
<gene>
    <name evidence="2" type="ORF">GFSPODELE1_LOCUS4266</name>
</gene>
<feature type="region of interest" description="Disordered" evidence="1">
    <location>
        <begin position="151"/>
        <end position="180"/>
    </location>
</feature>
<accession>A0ABP1D4N5</accession>
<name>A0ABP1D4N5_9APHY</name>
<dbReference type="EMBL" id="OZ037945">
    <property type="protein sequence ID" value="CAL1702851.1"/>
    <property type="molecule type" value="Genomic_DNA"/>
</dbReference>
<feature type="compositionally biased region" description="Basic residues" evidence="1">
    <location>
        <begin position="151"/>
        <end position="164"/>
    </location>
</feature>
<proteinExistence type="predicted"/>
<evidence type="ECO:0000256" key="1">
    <source>
        <dbReference type="SAM" id="MobiDB-lite"/>
    </source>
</evidence>
<keyword evidence="3" id="KW-1185">Reference proteome</keyword>
<evidence type="ECO:0000313" key="3">
    <source>
        <dbReference type="Proteomes" id="UP001497453"/>
    </source>
</evidence>
<protein>
    <submittedName>
        <fullName evidence="2">Uncharacterized protein</fullName>
    </submittedName>
</protein>
<reference evidence="3" key="1">
    <citation type="submission" date="2024-04" db="EMBL/GenBank/DDBJ databases">
        <authorList>
            <person name="Shaw F."/>
            <person name="Minotto A."/>
        </authorList>
    </citation>
    <scope>NUCLEOTIDE SEQUENCE [LARGE SCALE GENOMIC DNA]</scope>
</reference>
<evidence type="ECO:0000313" key="2">
    <source>
        <dbReference type="EMBL" id="CAL1702851.1"/>
    </source>
</evidence>
<sequence>MTYYAGSIPNYMPPVQVVSGMPAQNIAYSQGTPVVVQSGLPGQPMTAGYGVTQSPMVVQSGNLPVSTYNTTPGYGMNAYPYQGTAGPSITVVQPQPSYAPSQYGYGGYGGYSGYGGYGRLSYSSSYYPQRPWTSAVPVSGSRDIIIERPHRHHHHPHHHHHRRARSLDGYGRRSPYYDSY</sequence>